<dbReference type="Proteomes" id="UP000000305">
    <property type="component" value="Unassembled WGS sequence"/>
</dbReference>
<dbReference type="HOGENOM" id="CLU_1653879_0_0_1"/>
<sequence length="160" mass="18472">MTDLLQRPYADYGRKKKISFRNSVKQLYEDIAIIMGAKDAVSDSYPYETARIADTLEICTPNDTAEYSQIDDIIVIDVHGEQGFMNTDIGSRDINIQVLVVVATNRPDALNLSYKKSWPLRPRNITWNTRPRRKREDSSIDRALDMEVLVFEYIGIRRRG</sequence>
<feature type="domain" description="NVL2 nucleolin binding" evidence="1">
    <location>
        <begin position="1"/>
        <end position="33"/>
    </location>
</feature>
<proteinExistence type="predicted"/>
<accession>E9GDV1</accession>
<protein>
    <recommendedName>
        <fullName evidence="1">NVL2 nucleolin binding domain-containing protein</fullName>
    </recommendedName>
</protein>
<gene>
    <name evidence="2" type="ORF">DAPPUDRAFT_101585</name>
</gene>
<dbReference type="Pfam" id="PF16725">
    <property type="entry name" value="Nucleolin_bd"/>
    <property type="match status" value="1"/>
</dbReference>
<dbReference type="EMBL" id="GL732540">
    <property type="protein sequence ID" value="EFX82415.1"/>
    <property type="molecule type" value="Genomic_DNA"/>
</dbReference>
<organism evidence="2 3">
    <name type="scientific">Daphnia pulex</name>
    <name type="common">Water flea</name>
    <dbReference type="NCBI Taxonomy" id="6669"/>
    <lineage>
        <taxon>Eukaryota</taxon>
        <taxon>Metazoa</taxon>
        <taxon>Ecdysozoa</taxon>
        <taxon>Arthropoda</taxon>
        <taxon>Crustacea</taxon>
        <taxon>Branchiopoda</taxon>
        <taxon>Diplostraca</taxon>
        <taxon>Cladocera</taxon>
        <taxon>Anomopoda</taxon>
        <taxon>Daphniidae</taxon>
        <taxon>Daphnia</taxon>
    </lineage>
</organism>
<dbReference type="AlphaFoldDB" id="E9GDV1"/>
<keyword evidence="3" id="KW-1185">Reference proteome</keyword>
<dbReference type="InParanoid" id="E9GDV1"/>
<dbReference type="InterPro" id="IPR031996">
    <property type="entry name" value="NVL2_nucleolin-bd"/>
</dbReference>
<evidence type="ECO:0000313" key="2">
    <source>
        <dbReference type="EMBL" id="EFX82415.1"/>
    </source>
</evidence>
<reference evidence="2 3" key="1">
    <citation type="journal article" date="2011" name="Science">
        <title>The ecoresponsive genome of Daphnia pulex.</title>
        <authorList>
            <person name="Colbourne J.K."/>
            <person name="Pfrender M.E."/>
            <person name="Gilbert D."/>
            <person name="Thomas W.K."/>
            <person name="Tucker A."/>
            <person name="Oakley T.H."/>
            <person name="Tokishita S."/>
            <person name="Aerts A."/>
            <person name="Arnold G.J."/>
            <person name="Basu M.K."/>
            <person name="Bauer D.J."/>
            <person name="Caceres C.E."/>
            <person name="Carmel L."/>
            <person name="Casola C."/>
            <person name="Choi J.H."/>
            <person name="Detter J.C."/>
            <person name="Dong Q."/>
            <person name="Dusheyko S."/>
            <person name="Eads B.D."/>
            <person name="Frohlich T."/>
            <person name="Geiler-Samerotte K.A."/>
            <person name="Gerlach D."/>
            <person name="Hatcher P."/>
            <person name="Jogdeo S."/>
            <person name="Krijgsveld J."/>
            <person name="Kriventseva E.V."/>
            <person name="Kultz D."/>
            <person name="Laforsch C."/>
            <person name="Lindquist E."/>
            <person name="Lopez J."/>
            <person name="Manak J.R."/>
            <person name="Muller J."/>
            <person name="Pangilinan J."/>
            <person name="Patwardhan R.P."/>
            <person name="Pitluck S."/>
            <person name="Pritham E.J."/>
            <person name="Rechtsteiner A."/>
            <person name="Rho M."/>
            <person name="Rogozin I.B."/>
            <person name="Sakarya O."/>
            <person name="Salamov A."/>
            <person name="Schaack S."/>
            <person name="Shapiro H."/>
            <person name="Shiga Y."/>
            <person name="Skalitzky C."/>
            <person name="Smith Z."/>
            <person name="Souvorov A."/>
            <person name="Sung W."/>
            <person name="Tang Z."/>
            <person name="Tsuchiya D."/>
            <person name="Tu H."/>
            <person name="Vos H."/>
            <person name="Wang M."/>
            <person name="Wolf Y.I."/>
            <person name="Yamagata H."/>
            <person name="Yamada T."/>
            <person name="Ye Y."/>
            <person name="Shaw J.R."/>
            <person name="Andrews J."/>
            <person name="Crease T.J."/>
            <person name="Tang H."/>
            <person name="Lucas S.M."/>
            <person name="Robertson H.M."/>
            <person name="Bork P."/>
            <person name="Koonin E.V."/>
            <person name="Zdobnov E.M."/>
            <person name="Grigoriev I.V."/>
            <person name="Lynch M."/>
            <person name="Boore J.L."/>
        </authorList>
    </citation>
    <scope>NUCLEOTIDE SEQUENCE [LARGE SCALE GENOMIC DNA]</scope>
</reference>
<evidence type="ECO:0000259" key="1">
    <source>
        <dbReference type="Pfam" id="PF16725"/>
    </source>
</evidence>
<dbReference type="Gene3D" id="1.10.10.2010">
    <property type="match status" value="1"/>
</dbReference>
<dbReference type="InterPro" id="IPR038100">
    <property type="entry name" value="NLV2_N_sf"/>
</dbReference>
<name>E9GDV1_DAPPU</name>
<evidence type="ECO:0000313" key="3">
    <source>
        <dbReference type="Proteomes" id="UP000000305"/>
    </source>
</evidence>
<dbReference type="KEGG" id="dpx:DAPPUDRAFT_101585"/>